<sequence length="101" mass="11003">MSVGQYRSLCQRYSGKAIEIRCHDGKVHRGIIQRIDRDRVYLQPMGRSRNFGGFGYGGYGNGYGNGYGGGYGRSFGRGFGFGFGVAFGAIAGIALLSLFWI</sequence>
<feature type="transmembrane region" description="Helical" evidence="1">
    <location>
        <begin position="79"/>
        <end position="100"/>
    </location>
</feature>
<dbReference type="RefSeq" id="WP_095269314.1">
    <property type="nucleotide sequence ID" value="NZ_NPBH01000021.1"/>
</dbReference>
<dbReference type="EMBL" id="NPBH01000021">
    <property type="protein sequence ID" value="PAE08302.1"/>
    <property type="molecule type" value="Genomic_DNA"/>
</dbReference>
<evidence type="ECO:0000256" key="1">
    <source>
        <dbReference type="SAM" id="Phobius"/>
    </source>
</evidence>
<keyword evidence="1" id="KW-0472">Membrane</keyword>
<dbReference type="Proteomes" id="UP000216475">
    <property type="component" value="Unassembled WGS sequence"/>
</dbReference>
<accession>A0A268HEI9</accession>
<name>A0A268HEI9_9BACI</name>
<protein>
    <submittedName>
        <fullName evidence="2">Uncharacterized protein</fullName>
    </submittedName>
</protein>
<proteinExistence type="predicted"/>
<reference evidence="2 3" key="1">
    <citation type="submission" date="2017-07" db="EMBL/GenBank/DDBJ databases">
        <title>Isolation and whole genome analysis of endospore-forming bacteria from heroin.</title>
        <authorList>
            <person name="Kalinowski J."/>
            <person name="Ahrens B."/>
            <person name="Al-Dilaimi A."/>
            <person name="Winkler A."/>
            <person name="Wibberg D."/>
            <person name="Schleenbecker U."/>
            <person name="Ruckert C."/>
            <person name="Wolfel R."/>
            <person name="Grass G."/>
        </authorList>
    </citation>
    <scope>NUCLEOTIDE SEQUENCE [LARGE SCALE GENOMIC DNA]</scope>
    <source>
        <strain evidence="2 3">7509</strain>
    </source>
</reference>
<dbReference type="AlphaFoldDB" id="A0A268HEI9"/>
<gene>
    <name evidence="2" type="ORF">CHI12_06655</name>
</gene>
<comment type="caution">
    <text evidence="2">The sequence shown here is derived from an EMBL/GenBank/DDBJ whole genome shotgun (WGS) entry which is preliminary data.</text>
</comment>
<keyword evidence="1" id="KW-0812">Transmembrane</keyword>
<keyword evidence="1" id="KW-1133">Transmembrane helix</keyword>
<evidence type="ECO:0000313" key="2">
    <source>
        <dbReference type="EMBL" id="PAE08302.1"/>
    </source>
</evidence>
<evidence type="ECO:0000313" key="3">
    <source>
        <dbReference type="Proteomes" id="UP000216475"/>
    </source>
</evidence>
<organism evidence="2 3">
    <name type="scientific">Terribacillus saccharophilus</name>
    <dbReference type="NCBI Taxonomy" id="361277"/>
    <lineage>
        <taxon>Bacteria</taxon>
        <taxon>Bacillati</taxon>
        <taxon>Bacillota</taxon>
        <taxon>Bacilli</taxon>
        <taxon>Bacillales</taxon>
        <taxon>Bacillaceae</taxon>
        <taxon>Terribacillus</taxon>
    </lineage>
</organism>